<organism evidence="2 3">
    <name type="scientific">Catenulispora acidiphila (strain DSM 44928 / JCM 14897 / NBRC 102108 / NRRL B-24433 / ID139908)</name>
    <dbReference type="NCBI Taxonomy" id="479433"/>
    <lineage>
        <taxon>Bacteria</taxon>
        <taxon>Bacillati</taxon>
        <taxon>Actinomycetota</taxon>
        <taxon>Actinomycetes</taxon>
        <taxon>Catenulisporales</taxon>
        <taxon>Catenulisporaceae</taxon>
        <taxon>Catenulispora</taxon>
    </lineage>
</organism>
<reference evidence="2 3" key="1">
    <citation type="journal article" date="2009" name="Stand. Genomic Sci.">
        <title>Complete genome sequence of Catenulispora acidiphila type strain (ID 139908).</title>
        <authorList>
            <person name="Copeland A."/>
            <person name="Lapidus A."/>
            <person name="Glavina Del Rio T."/>
            <person name="Nolan M."/>
            <person name="Lucas S."/>
            <person name="Chen F."/>
            <person name="Tice H."/>
            <person name="Cheng J.F."/>
            <person name="Bruce D."/>
            <person name="Goodwin L."/>
            <person name="Pitluck S."/>
            <person name="Mikhailova N."/>
            <person name="Pati A."/>
            <person name="Ivanova N."/>
            <person name="Mavromatis K."/>
            <person name="Chen A."/>
            <person name="Palaniappan K."/>
            <person name="Chain P."/>
            <person name="Land M."/>
            <person name="Hauser L."/>
            <person name="Chang Y.J."/>
            <person name="Jeffries C.D."/>
            <person name="Chertkov O."/>
            <person name="Brettin T."/>
            <person name="Detter J.C."/>
            <person name="Han C."/>
            <person name="Ali Z."/>
            <person name="Tindall B.J."/>
            <person name="Goker M."/>
            <person name="Bristow J."/>
            <person name="Eisen J.A."/>
            <person name="Markowitz V."/>
            <person name="Hugenholtz P."/>
            <person name="Kyrpides N.C."/>
            <person name="Klenk H.P."/>
        </authorList>
    </citation>
    <scope>NUCLEOTIDE SEQUENCE [LARGE SCALE GENOMIC DNA]</scope>
    <source>
        <strain evidence="3">DSM 44928 / JCM 14897 / NBRC 102108 / NRRL B-24433 / ID139908</strain>
    </source>
</reference>
<dbReference type="AlphaFoldDB" id="C7Q2A0"/>
<sequence length="561" mass="53118" precursor="true">MRQGFGSRHRTRPGRAAALAGTLAVALATATALAPIAAAGTTTVTFGSCTSNNPALAAPPPDYSSQVTLTPSASSVAVGSPVTITWHYSLSTAPSPGIPIANAATAKAQIVVGGAASSTISAGPSAAFPPSPVATGGTFQIPDFTATFTPTTAGTYTFTPGNNEQDVAQFGIVIQCTASGASSAATVTATNASASVADAAVRPGGTVNFTGAGWIAGETVTPSFTDSAGASTPGTAITVPAGGAISGSIGVPAAAATGAGSLVLTGSTSGAVPTAVTVLGAPTLSASPSSGGPGTVVGLSGGNWDPGATVAVSGVDASNNPVGSPSTLTADASGHLSGNYTVPSSPIAAIGAAELVGGAPSTTLRAAAAFTYAGNSCTADAAGAAVSATGTCSVPQSANVGVTGGPLQMNENTGAVAFPGVTLDGTAHTQTGALQQVDVQDFRGTTNGWVLNATMSDLALTGGPYANSGAAPIPAGNVLAGALTCTGNPAGSTPYPSTPTAGSGGALSTTTAITLCSQAAGGTTPPTVTGGDFLVGAGLSLKVPAYVLQGTYTGTVTISLQ</sequence>
<gene>
    <name evidence="2" type="ordered locus">Caci_8824</name>
</gene>
<feature type="chain" id="PRO_5038891931" description="WxL domain-containing protein" evidence="1">
    <location>
        <begin position="35"/>
        <end position="561"/>
    </location>
</feature>
<dbReference type="EMBL" id="CP001700">
    <property type="protein sequence ID" value="ACU77637.1"/>
    <property type="molecule type" value="Genomic_DNA"/>
</dbReference>
<dbReference type="Proteomes" id="UP000000851">
    <property type="component" value="Chromosome"/>
</dbReference>
<evidence type="ECO:0008006" key="4">
    <source>
        <dbReference type="Google" id="ProtNLM"/>
    </source>
</evidence>
<accession>C7Q2A0</accession>
<proteinExistence type="predicted"/>
<evidence type="ECO:0000313" key="3">
    <source>
        <dbReference type="Proteomes" id="UP000000851"/>
    </source>
</evidence>
<keyword evidence="1" id="KW-0732">Signal</keyword>
<name>C7Q2A0_CATAD</name>
<evidence type="ECO:0000256" key="1">
    <source>
        <dbReference type="SAM" id="SignalP"/>
    </source>
</evidence>
<dbReference type="HOGENOM" id="CLU_485474_0_0_11"/>
<dbReference type="STRING" id="479433.Caci_8824"/>
<dbReference type="InParanoid" id="C7Q2A0"/>
<protein>
    <recommendedName>
        <fullName evidence="4">WxL domain-containing protein</fullName>
    </recommendedName>
</protein>
<evidence type="ECO:0000313" key="2">
    <source>
        <dbReference type="EMBL" id="ACU77637.1"/>
    </source>
</evidence>
<dbReference type="KEGG" id="cai:Caci_8824"/>
<keyword evidence="3" id="KW-1185">Reference proteome</keyword>
<feature type="signal peptide" evidence="1">
    <location>
        <begin position="1"/>
        <end position="34"/>
    </location>
</feature>